<dbReference type="EMBL" id="ML977660">
    <property type="protein sequence ID" value="KAF1994419.1"/>
    <property type="molecule type" value="Genomic_DNA"/>
</dbReference>
<evidence type="ECO:0000313" key="1">
    <source>
        <dbReference type="EMBL" id="KAF1994419.1"/>
    </source>
</evidence>
<reference evidence="1" key="1">
    <citation type="journal article" date="2020" name="Stud. Mycol.">
        <title>101 Dothideomycetes genomes: a test case for predicting lifestyles and emergence of pathogens.</title>
        <authorList>
            <person name="Haridas S."/>
            <person name="Albert R."/>
            <person name="Binder M."/>
            <person name="Bloem J."/>
            <person name="Labutti K."/>
            <person name="Salamov A."/>
            <person name="Andreopoulos B."/>
            <person name="Baker S."/>
            <person name="Barry K."/>
            <person name="Bills G."/>
            <person name="Bluhm B."/>
            <person name="Cannon C."/>
            <person name="Castanera R."/>
            <person name="Culley D."/>
            <person name="Daum C."/>
            <person name="Ezra D."/>
            <person name="Gonzalez J."/>
            <person name="Henrissat B."/>
            <person name="Kuo A."/>
            <person name="Liang C."/>
            <person name="Lipzen A."/>
            <person name="Lutzoni F."/>
            <person name="Magnuson J."/>
            <person name="Mondo S."/>
            <person name="Nolan M."/>
            <person name="Ohm R."/>
            <person name="Pangilinan J."/>
            <person name="Park H.-J."/>
            <person name="Ramirez L."/>
            <person name="Alfaro M."/>
            <person name="Sun H."/>
            <person name="Tritt A."/>
            <person name="Yoshinaga Y."/>
            <person name="Zwiers L.-H."/>
            <person name="Turgeon B."/>
            <person name="Goodwin S."/>
            <person name="Spatafora J."/>
            <person name="Crous P."/>
            <person name="Grigoriev I."/>
        </authorList>
    </citation>
    <scope>NUCLEOTIDE SEQUENCE</scope>
    <source>
        <strain evidence="1">CBS 123094</strain>
    </source>
</reference>
<name>A0A6A5W0I8_9PLEO</name>
<proteinExistence type="predicted"/>
<dbReference type="Proteomes" id="UP000799779">
    <property type="component" value="Unassembled WGS sequence"/>
</dbReference>
<evidence type="ECO:0000313" key="2">
    <source>
        <dbReference type="Proteomes" id="UP000799779"/>
    </source>
</evidence>
<accession>A0A6A5W0I8</accession>
<sequence>MQSLSIAAPTRLNRRAWRPTTAIDSSADTYFTNPSLRSLEVTRSNSCLRVKYTRTTEGFKWRMLSRWRRCLSMHSIIHHLSQFRSMIGRNIAAVCTKVHLIRAAAVYTALADRCLPSRDPELVRCMQAEGSICRDFLQVALLSAIKNALYRPNLACMHTRLLVTRL</sequence>
<organism evidence="1 2">
    <name type="scientific">Amniculicola lignicola CBS 123094</name>
    <dbReference type="NCBI Taxonomy" id="1392246"/>
    <lineage>
        <taxon>Eukaryota</taxon>
        <taxon>Fungi</taxon>
        <taxon>Dikarya</taxon>
        <taxon>Ascomycota</taxon>
        <taxon>Pezizomycotina</taxon>
        <taxon>Dothideomycetes</taxon>
        <taxon>Pleosporomycetidae</taxon>
        <taxon>Pleosporales</taxon>
        <taxon>Amniculicolaceae</taxon>
        <taxon>Amniculicola</taxon>
    </lineage>
</organism>
<protein>
    <submittedName>
        <fullName evidence="1">Uncharacterized protein</fullName>
    </submittedName>
</protein>
<dbReference type="AlphaFoldDB" id="A0A6A5W0I8"/>
<gene>
    <name evidence="1" type="ORF">P154DRAFT_31188</name>
</gene>
<keyword evidence="2" id="KW-1185">Reference proteome</keyword>